<feature type="domain" description="PII-uridylyltransferase/Glutamine-synthetase adenylyltransferase" evidence="10">
    <location>
        <begin position="341"/>
        <end position="485"/>
    </location>
</feature>
<keyword evidence="4 7" id="KW-0067">ATP-binding</keyword>
<keyword evidence="2 7" id="KW-0548">Nucleotidyltransferase</keyword>
<dbReference type="EC" id="2.7.7.89" evidence="7"/>
<feature type="domain" description="Glutamate-ammonia ligase adenylyltransferase repeated" evidence="9">
    <location>
        <begin position="74"/>
        <end position="320"/>
    </location>
</feature>
<dbReference type="EMBL" id="JAAVNE010000018">
    <property type="protein sequence ID" value="NKC31763.1"/>
    <property type="molecule type" value="Genomic_DNA"/>
</dbReference>
<dbReference type="InterPro" id="IPR043519">
    <property type="entry name" value="NT_sf"/>
</dbReference>
<feature type="region of interest" description="Disordered" evidence="8">
    <location>
        <begin position="1"/>
        <end position="41"/>
    </location>
</feature>
<keyword evidence="5 7" id="KW-0460">Magnesium</keyword>
<feature type="domain" description="Glutamate-ammonia ligase adenylyltransferase repeated" evidence="9">
    <location>
        <begin position="601"/>
        <end position="846"/>
    </location>
</feature>
<dbReference type="Gene3D" id="1.20.120.330">
    <property type="entry name" value="Nucleotidyltransferases domain 2"/>
    <property type="match status" value="2"/>
</dbReference>
<feature type="compositionally biased region" description="Low complexity" evidence="8">
    <location>
        <begin position="19"/>
        <end position="37"/>
    </location>
</feature>
<dbReference type="EC" id="2.7.7.42" evidence="7"/>
<dbReference type="Pfam" id="PF08335">
    <property type="entry name" value="GlnD_UR_UTase"/>
    <property type="match status" value="2"/>
</dbReference>
<reference evidence="11 12" key="1">
    <citation type="submission" date="2020-03" db="EMBL/GenBank/DDBJ databases">
        <title>Roseomonas selenitidurans sp. nov. isolated from urban soil.</title>
        <authorList>
            <person name="Liu H."/>
        </authorList>
    </citation>
    <scope>NUCLEOTIDE SEQUENCE [LARGE SCALE GENOMIC DNA]</scope>
    <source>
        <strain evidence="11 12">BU-1</strain>
    </source>
</reference>
<feature type="region of interest" description="Adenylyl transferase" evidence="7">
    <location>
        <begin position="493"/>
        <end position="1016"/>
    </location>
</feature>
<organism evidence="11 12">
    <name type="scientific">Falsiroseomonas selenitidurans</name>
    <dbReference type="NCBI Taxonomy" id="2716335"/>
    <lineage>
        <taxon>Bacteria</taxon>
        <taxon>Pseudomonadati</taxon>
        <taxon>Pseudomonadota</taxon>
        <taxon>Alphaproteobacteria</taxon>
        <taxon>Acetobacterales</taxon>
        <taxon>Roseomonadaceae</taxon>
        <taxon>Falsiroseomonas</taxon>
    </lineage>
</organism>
<dbReference type="Proteomes" id="UP000787635">
    <property type="component" value="Unassembled WGS sequence"/>
</dbReference>
<proteinExistence type="inferred from homology"/>
<gene>
    <name evidence="7" type="primary">glnE</name>
    <name evidence="11" type="ORF">HEQ75_12935</name>
</gene>
<feature type="domain" description="PII-uridylyltransferase/Glutamine-synthetase adenylyltransferase" evidence="10">
    <location>
        <begin position="883"/>
        <end position="970"/>
    </location>
</feature>
<accession>A0ABX1E7H4</accession>
<dbReference type="InterPro" id="IPR005190">
    <property type="entry name" value="GlnE_rpt_dom"/>
</dbReference>
<dbReference type="Gene3D" id="1.20.120.1510">
    <property type="match status" value="1"/>
</dbReference>
<dbReference type="GO" id="GO:0047388">
    <property type="term" value="F:[glutamine synthetase]-adenylyl-L-tyrosine phosphorylase activity"/>
    <property type="evidence" value="ECO:0007669"/>
    <property type="project" value="UniProtKB-EC"/>
</dbReference>
<evidence type="ECO:0000313" key="11">
    <source>
        <dbReference type="EMBL" id="NKC31763.1"/>
    </source>
</evidence>
<evidence type="ECO:0000256" key="7">
    <source>
        <dbReference type="HAMAP-Rule" id="MF_00802"/>
    </source>
</evidence>
<keyword evidence="1 7" id="KW-0808">Transferase</keyword>
<dbReference type="InterPro" id="IPR023057">
    <property type="entry name" value="GlnE"/>
</dbReference>
<evidence type="ECO:0000256" key="5">
    <source>
        <dbReference type="ARBA" id="ARBA00022842"/>
    </source>
</evidence>
<comment type="cofactor">
    <cofactor evidence="7">
        <name>Mg(2+)</name>
        <dbReference type="ChEBI" id="CHEBI:18420"/>
    </cofactor>
</comment>
<dbReference type="InterPro" id="IPR013546">
    <property type="entry name" value="PII_UdlTrfase/GS_AdlTrfase"/>
</dbReference>
<keyword evidence="12" id="KW-1185">Reference proteome</keyword>
<name>A0ABX1E7H4_9PROT</name>
<comment type="similarity">
    <text evidence="7">Belongs to the GlnE family.</text>
</comment>
<comment type="function">
    <text evidence="7">Involved in the regulation of glutamine synthetase GlnA, a key enzyme in the process to assimilate ammonia. When cellular nitrogen levels are high, the C-terminal adenylyl transferase (AT) inactivates GlnA by covalent transfer of an adenylyl group from ATP to specific tyrosine residue of GlnA, thus reducing its activity. Conversely, when nitrogen levels are low, the N-terminal adenylyl removase (AR) activates GlnA by removing the adenylyl group by phosphorolysis, increasing its activity. The regulatory region of GlnE binds the signal transduction protein PII (GlnB) which indicates the nitrogen status of the cell.</text>
</comment>
<evidence type="ECO:0000256" key="1">
    <source>
        <dbReference type="ARBA" id="ARBA00022679"/>
    </source>
</evidence>
<dbReference type="Pfam" id="PF03710">
    <property type="entry name" value="GlnE"/>
    <property type="match status" value="2"/>
</dbReference>
<dbReference type="SUPFAM" id="SSF81593">
    <property type="entry name" value="Nucleotidyltransferase substrate binding subunit/domain"/>
    <property type="match status" value="2"/>
</dbReference>
<dbReference type="HAMAP" id="MF_00802">
    <property type="entry name" value="GlnE"/>
    <property type="match status" value="1"/>
</dbReference>
<feature type="region of interest" description="Adenylyl removase" evidence="7">
    <location>
        <begin position="1"/>
        <end position="488"/>
    </location>
</feature>
<dbReference type="RefSeq" id="WP_168031107.1">
    <property type="nucleotide sequence ID" value="NZ_JAAVNE010000018.1"/>
</dbReference>
<dbReference type="Gene3D" id="3.30.460.10">
    <property type="entry name" value="Beta Polymerase, domain 2"/>
    <property type="match status" value="2"/>
</dbReference>
<dbReference type="NCBIfam" id="NF010706">
    <property type="entry name" value="PRK14108.1"/>
    <property type="match status" value="1"/>
</dbReference>
<keyword evidence="3 7" id="KW-0547">Nucleotide-binding</keyword>
<sequence length="1016" mass="108159">MPKTRATAPDADRSATRIAAPAGRAAEAPAWAPTALPRPHDPEAADLLAQRFADRGAAERGFVATAEGAALLGALGGHSPYLADLALRESATLLRLAERGPEAAFAVALDKLGRADPEATRAGVAALLRQARRQAALIAAVADLAGLWGLDRVTGALSDLADACTDYACAHLLREAQARGDLKLAGGVARHDPRATCKGSGLVVLGMGKLGGRELNYSSDIDLMVLYDPEVATYDADRAGAIYVRLARDLVRLLEERTEDGYVFRTDLRLRPDPAATPLAVSLPAAIAYYESMGQNWERAAMIKARPVAGDRALGEHFLREIRPFVWRRHLDFAAVADIHAIKRQIHAHKGHKGAHAQVQVEGHDVKLGRGGIREIEFTVQVLQLIWGGRDPALRDPTTLGALAALAAAGKIDRRAAADLADAYGFLRQVEHRLQMVADRQTHRLPEDAAGLANIASFMGYAGREDFAAALLGHLGRVERRYAGLFEAAPSLASGQDGDGNLVFTGVEDDPETLATLQRLGFQNPPAVAATVRGWHHGRARATRSERARELLTALMPSLLAALARQPQPDVALMRFDAALARMSTGVQVLSLLARNPALLDRLAFVLGAAPQLADHFARSPAALDGLLAGHAAPGTDPASSLPALVKDARFLEEALEAARRLVTEGKFEIDAAALEGRLDPDEAGTARSALADAAIGALLPRLAQDFARRHGKVPGGALGVVALGKLGARDMLPGSDLDLILVYDHAAEATESAGGARSGVKPLAPSQYFARLANQVVGALTAPGAEGRLYEVDMRLRPSGSKGPVAVSLGAFSRYHSESAWTWERMALTRARFVAGAPALKRRVEAAIRQAQARPADPATVLADARAMRARMLRDLPADGPWDVKHRPGGLVEVEFIAQALQVAHGHRLPAVISPTTRLALAALARARILPEEDAAVLVAADRLWRAITAHLRLTLGRWPEETLPEPVALALLSATARLLPGPAVDQPGYRAQMREVAARVRCAFTRHLGNPETP</sequence>
<evidence type="ECO:0000256" key="4">
    <source>
        <dbReference type="ARBA" id="ARBA00022840"/>
    </source>
</evidence>
<evidence type="ECO:0000313" key="12">
    <source>
        <dbReference type="Proteomes" id="UP000787635"/>
    </source>
</evidence>
<evidence type="ECO:0000259" key="10">
    <source>
        <dbReference type="Pfam" id="PF08335"/>
    </source>
</evidence>
<comment type="caution">
    <text evidence="11">The sequence shown here is derived from an EMBL/GenBank/DDBJ whole genome shotgun (WGS) entry which is preliminary data.</text>
</comment>
<keyword evidence="6 7" id="KW-0511">Multifunctional enzyme</keyword>
<dbReference type="NCBIfam" id="NF008292">
    <property type="entry name" value="PRK11072.1"/>
    <property type="match status" value="1"/>
</dbReference>
<evidence type="ECO:0000256" key="3">
    <source>
        <dbReference type="ARBA" id="ARBA00022741"/>
    </source>
</evidence>
<dbReference type="SUPFAM" id="SSF81301">
    <property type="entry name" value="Nucleotidyltransferase"/>
    <property type="match status" value="2"/>
</dbReference>
<comment type="catalytic activity">
    <reaction evidence="7">
        <text>[glutamine synthetase]-L-tyrosine + ATP = [glutamine synthetase]-O(4)-(5'-adenylyl)-L-tyrosine + diphosphate</text>
        <dbReference type="Rhea" id="RHEA:18589"/>
        <dbReference type="Rhea" id="RHEA-COMP:10660"/>
        <dbReference type="Rhea" id="RHEA-COMP:10661"/>
        <dbReference type="ChEBI" id="CHEBI:30616"/>
        <dbReference type="ChEBI" id="CHEBI:33019"/>
        <dbReference type="ChEBI" id="CHEBI:46858"/>
        <dbReference type="ChEBI" id="CHEBI:83624"/>
        <dbReference type="EC" id="2.7.7.42"/>
    </reaction>
</comment>
<dbReference type="PANTHER" id="PTHR30621">
    <property type="entry name" value="GLUTAMINE SYNTHETASE ADENYLYLTRANSFERASE"/>
    <property type="match status" value="1"/>
</dbReference>
<dbReference type="PANTHER" id="PTHR30621:SF0">
    <property type="entry name" value="BIFUNCTIONAL GLUTAMINE SYNTHETASE ADENYLYLTRANSFERASE_ADENYLYL-REMOVING ENZYME"/>
    <property type="match status" value="1"/>
</dbReference>
<evidence type="ECO:0000256" key="8">
    <source>
        <dbReference type="SAM" id="MobiDB-lite"/>
    </source>
</evidence>
<comment type="catalytic activity">
    <reaction evidence="7">
        <text>[glutamine synthetase]-O(4)-(5'-adenylyl)-L-tyrosine + phosphate = [glutamine synthetase]-L-tyrosine + ADP</text>
        <dbReference type="Rhea" id="RHEA:43716"/>
        <dbReference type="Rhea" id="RHEA-COMP:10660"/>
        <dbReference type="Rhea" id="RHEA-COMP:10661"/>
        <dbReference type="ChEBI" id="CHEBI:43474"/>
        <dbReference type="ChEBI" id="CHEBI:46858"/>
        <dbReference type="ChEBI" id="CHEBI:83624"/>
        <dbReference type="ChEBI" id="CHEBI:456216"/>
        <dbReference type="EC" id="2.7.7.89"/>
    </reaction>
</comment>
<evidence type="ECO:0000259" key="9">
    <source>
        <dbReference type="Pfam" id="PF03710"/>
    </source>
</evidence>
<dbReference type="CDD" id="cd05401">
    <property type="entry name" value="NT_GlnE_GlnD_like"/>
    <property type="match status" value="2"/>
</dbReference>
<protein>
    <recommendedName>
        <fullName evidence="7">Bifunctional glutamine synthetase adenylyltransferase/adenylyl-removing enzyme</fullName>
    </recommendedName>
    <alternativeName>
        <fullName evidence="7">ATP:glutamine synthetase adenylyltransferase</fullName>
    </alternativeName>
    <alternativeName>
        <fullName evidence="7">ATase</fullName>
    </alternativeName>
    <domain>
        <recommendedName>
            <fullName evidence="7">Glutamine synthetase adenylyl-L-tyrosine phosphorylase</fullName>
            <ecNumber evidence="7">2.7.7.89</ecNumber>
        </recommendedName>
        <alternativeName>
            <fullName evidence="7">Adenylyl removase</fullName>
            <shortName evidence="7">AR</shortName>
            <shortName evidence="7">AT-N</shortName>
        </alternativeName>
    </domain>
    <domain>
        <recommendedName>
            <fullName evidence="7">Glutamine synthetase adenylyl transferase</fullName>
            <ecNumber evidence="7">2.7.7.42</ecNumber>
        </recommendedName>
        <alternativeName>
            <fullName evidence="7">Adenylyl transferase</fullName>
            <shortName evidence="7">AT</shortName>
            <shortName evidence="7">AT-C</shortName>
        </alternativeName>
    </domain>
</protein>
<evidence type="ECO:0000256" key="2">
    <source>
        <dbReference type="ARBA" id="ARBA00022695"/>
    </source>
</evidence>
<evidence type="ECO:0000256" key="6">
    <source>
        <dbReference type="ARBA" id="ARBA00023268"/>
    </source>
</evidence>